<dbReference type="InParanoid" id="A0A2G5CWF6"/>
<dbReference type="InterPro" id="IPR002885">
    <property type="entry name" value="PPR_rpt"/>
</dbReference>
<keyword evidence="6" id="KW-1185">Reference proteome</keyword>
<name>A0A2G5CWF6_AQUCA</name>
<accession>A0A2G5CWF6</accession>
<dbReference type="OrthoDB" id="1931748at2759"/>
<feature type="repeat" description="PPR" evidence="3">
    <location>
        <begin position="219"/>
        <end position="253"/>
    </location>
</feature>
<dbReference type="PROSITE" id="PS51375">
    <property type="entry name" value="PPR"/>
    <property type="match status" value="2"/>
</dbReference>
<evidence type="ECO:0000256" key="2">
    <source>
        <dbReference type="ARBA" id="ARBA00022737"/>
    </source>
</evidence>
<feature type="repeat" description="PPR" evidence="3">
    <location>
        <begin position="184"/>
        <end position="218"/>
    </location>
</feature>
<dbReference type="SMART" id="SM00463">
    <property type="entry name" value="SMR"/>
    <property type="match status" value="1"/>
</dbReference>
<organism evidence="5 6">
    <name type="scientific">Aquilegia coerulea</name>
    <name type="common">Rocky mountain columbine</name>
    <dbReference type="NCBI Taxonomy" id="218851"/>
    <lineage>
        <taxon>Eukaryota</taxon>
        <taxon>Viridiplantae</taxon>
        <taxon>Streptophyta</taxon>
        <taxon>Embryophyta</taxon>
        <taxon>Tracheophyta</taxon>
        <taxon>Spermatophyta</taxon>
        <taxon>Magnoliopsida</taxon>
        <taxon>Ranunculales</taxon>
        <taxon>Ranunculaceae</taxon>
        <taxon>Thalictroideae</taxon>
        <taxon>Aquilegia</taxon>
    </lineage>
</organism>
<evidence type="ECO:0000256" key="1">
    <source>
        <dbReference type="ARBA" id="ARBA00007626"/>
    </source>
</evidence>
<dbReference type="InterPro" id="IPR036063">
    <property type="entry name" value="Smr_dom_sf"/>
</dbReference>
<evidence type="ECO:0000313" key="6">
    <source>
        <dbReference type="Proteomes" id="UP000230069"/>
    </source>
</evidence>
<dbReference type="Gene3D" id="3.30.1370.110">
    <property type="match status" value="1"/>
</dbReference>
<protein>
    <recommendedName>
        <fullName evidence="4">Smr domain-containing protein</fullName>
    </recommendedName>
</protein>
<proteinExistence type="inferred from homology"/>
<dbReference type="SUPFAM" id="SSF160443">
    <property type="entry name" value="SMR domain-like"/>
    <property type="match status" value="1"/>
</dbReference>
<evidence type="ECO:0000259" key="4">
    <source>
        <dbReference type="PROSITE" id="PS50828"/>
    </source>
</evidence>
<dbReference type="Pfam" id="PF01535">
    <property type="entry name" value="PPR"/>
    <property type="match status" value="3"/>
</dbReference>
<gene>
    <name evidence="5" type="ORF">AQUCO_03500132v1</name>
</gene>
<sequence>MVVLQLSLPVPPLKWNHHHQHHHSRRLLPPACALSKHTQRLLTSLDSTSGDTTASHRLIRKFIASSSKSIALNTLSHLLTSNVHRYSSLALPMYERITQTSWFTWNSKLISSVIVSLEKQGYSNEAEVLISESIQKLGIKNQDIALFYCDLINFFAKNGLKESVFDYYNRLKKLLSGLISCSLNRKAFETMINALCTLDLPNDAEEIMKEMKNVGLNPSGFEFRLIVLAYGKLGLFEEMKRVLDQMENSGFVLDTICFNVVLSSYGIHGKLSEMVLWIQKMKNSNTPLSIRTYNTVLNSCSTIIALVQDPKSLPLSIEELLEKLMRDEVLLIRELMDSSVLMEKLEWSSAEGKLDLHGMHLGSVYVIMLQWIEELRLRLCRQSSIIPAEITVVCGMGKHSSVRGESPVKALVSEIMARLKSPMRIDRKNVGCFVAKGKNVRKWLC</sequence>
<dbReference type="Proteomes" id="UP000230069">
    <property type="component" value="Unassembled WGS sequence"/>
</dbReference>
<dbReference type="Gene3D" id="1.25.40.10">
    <property type="entry name" value="Tetratricopeptide repeat domain"/>
    <property type="match status" value="2"/>
</dbReference>
<evidence type="ECO:0000313" key="5">
    <source>
        <dbReference type="EMBL" id="PIA35560.1"/>
    </source>
</evidence>
<dbReference type="PANTHER" id="PTHR47447:SF15">
    <property type="entry name" value="OS02G0120000 PROTEIN"/>
    <property type="match status" value="1"/>
</dbReference>
<feature type="domain" description="Smr" evidence="4">
    <location>
        <begin position="354"/>
        <end position="438"/>
    </location>
</feature>
<dbReference type="NCBIfam" id="TIGR00756">
    <property type="entry name" value="PPR"/>
    <property type="match status" value="2"/>
</dbReference>
<dbReference type="FunCoup" id="A0A2G5CWF6">
    <property type="interactions" value="2221"/>
</dbReference>
<dbReference type="EMBL" id="KZ305052">
    <property type="protein sequence ID" value="PIA35560.1"/>
    <property type="molecule type" value="Genomic_DNA"/>
</dbReference>
<keyword evidence="2" id="KW-0677">Repeat</keyword>
<reference evidence="5 6" key="1">
    <citation type="submission" date="2017-09" db="EMBL/GenBank/DDBJ databases">
        <title>WGS assembly of Aquilegia coerulea Goldsmith.</title>
        <authorList>
            <person name="Hodges S."/>
            <person name="Kramer E."/>
            <person name="Nordborg M."/>
            <person name="Tomkins J."/>
            <person name="Borevitz J."/>
            <person name="Derieg N."/>
            <person name="Yan J."/>
            <person name="Mihaltcheva S."/>
            <person name="Hayes R.D."/>
            <person name="Rokhsar D."/>
        </authorList>
    </citation>
    <scope>NUCLEOTIDE SEQUENCE [LARGE SCALE GENOMIC DNA]</scope>
    <source>
        <strain evidence="6">cv. Goldsmith</strain>
    </source>
</reference>
<dbReference type="AlphaFoldDB" id="A0A2G5CWF6"/>
<dbReference type="InterPro" id="IPR011990">
    <property type="entry name" value="TPR-like_helical_dom_sf"/>
</dbReference>
<evidence type="ECO:0000256" key="3">
    <source>
        <dbReference type="PROSITE-ProRule" id="PRU00708"/>
    </source>
</evidence>
<dbReference type="InterPro" id="IPR002625">
    <property type="entry name" value="Smr_dom"/>
</dbReference>
<dbReference type="PANTHER" id="PTHR47447">
    <property type="entry name" value="OS03G0856100 PROTEIN"/>
    <property type="match status" value="1"/>
</dbReference>
<comment type="similarity">
    <text evidence="1">Belongs to the PPR family. P subfamily.</text>
</comment>
<dbReference type="PROSITE" id="PS50828">
    <property type="entry name" value="SMR"/>
    <property type="match status" value="1"/>
</dbReference>
<dbReference type="STRING" id="218851.A0A2G5CWF6"/>